<protein>
    <submittedName>
        <fullName evidence="2">Uncharacterized protein</fullName>
    </submittedName>
</protein>
<organism evidence="2 3">
    <name type="scientific">Bacteroides fragilis 3_1_12</name>
    <dbReference type="NCBI Taxonomy" id="457424"/>
    <lineage>
        <taxon>Bacteria</taxon>
        <taxon>Pseudomonadati</taxon>
        <taxon>Bacteroidota</taxon>
        <taxon>Bacteroidia</taxon>
        <taxon>Bacteroidales</taxon>
        <taxon>Bacteroidaceae</taxon>
        <taxon>Bacteroides</taxon>
    </lineage>
</organism>
<evidence type="ECO:0000256" key="1">
    <source>
        <dbReference type="SAM" id="MobiDB-lite"/>
    </source>
</evidence>
<feature type="region of interest" description="Disordered" evidence="1">
    <location>
        <begin position="15"/>
        <end position="39"/>
    </location>
</feature>
<keyword evidence="3" id="KW-1185">Reference proteome</keyword>
<name>A0ABN0BQT3_BACFG</name>
<dbReference type="EMBL" id="EQ973216">
    <property type="protein sequence ID" value="EFR55169.1"/>
    <property type="molecule type" value="Genomic_DNA"/>
</dbReference>
<evidence type="ECO:0000313" key="2">
    <source>
        <dbReference type="EMBL" id="EFR55169.1"/>
    </source>
</evidence>
<proteinExistence type="predicted"/>
<sequence length="58" mass="6501">MLLRSEKSFDTASCANGRLFLGGGKTREEDGCKMKEPSPRASLKIKGRQIFDYLRGYS</sequence>
<evidence type="ECO:0000313" key="3">
    <source>
        <dbReference type="Proteomes" id="UP000005101"/>
    </source>
</evidence>
<dbReference type="Proteomes" id="UP000005101">
    <property type="component" value="Unassembled WGS sequence"/>
</dbReference>
<gene>
    <name evidence="2" type="ORF">BFAG_03867</name>
</gene>
<accession>A0ABN0BQT3</accession>
<feature type="compositionally biased region" description="Basic and acidic residues" evidence="1">
    <location>
        <begin position="25"/>
        <end position="38"/>
    </location>
</feature>
<reference evidence="2 3" key="1">
    <citation type="submission" date="2008-12" db="EMBL/GenBank/DDBJ databases">
        <title>Annotation of Bacteroides fragilis strain 3_1_12.</title>
        <authorList>
            <consortium name="The Broad Institute Genome Sequencing Platform"/>
            <person name="Ward D."/>
            <person name="Young S.K."/>
            <person name="Kodira C.D."/>
            <person name="Zeng Q."/>
            <person name="Koehrsen M."/>
            <person name="Alvarado L."/>
            <person name="Berlin A."/>
            <person name="Borenstein D."/>
            <person name="Chen Z."/>
            <person name="Engels R."/>
            <person name="Freedman E."/>
            <person name="Gellesch M."/>
            <person name="Goldberg J."/>
            <person name="Griggs A."/>
            <person name="Gujja S."/>
            <person name="Heiman D."/>
            <person name="Hepburn T."/>
            <person name="Howarth C."/>
            <person name="Jen D."/>
            <person name="Larson L."/>
            <person name="Lewis B."/>
            <person name="Mehta T."/>
            <person name="Park D."/>
            <person name="Pearson M."/>
            <person name="Roberts A."/>
            <person name="Saif S."/>
            <person name="Shea T."/>
            <person name="Shenoy N."/>
            <person name="Sisk P."/>
            <person name="Stolte C."/>
            <person name="Sykes S."/>
            <person name="Walk T."/>
            <person name="White J."/>
            <person name="Yandava C."/>
            <person name="Allen-Vercoe E."/>
            <person name="Strauss J."/>
            <person name="Ambrose C."/>
            <person name="Lander E."/>
            <person name="Nusbaum C."/>
            <person name="Galagan J."/>
            <person name="Birren B."/>
        </authorList>
    </citation>
    <scope>NUCLEOTIDE SEQUENCE [LARGE SCALE GENOMIC DNA]</scope>
    <source>
        <strain evidence="2 3">3_1_12</strain>
    </source>
</reference>